<dbReference type="EMBL" id="KZ613774">
    <property type="protein sequence ID" value="PMD63988.1"/>
    <property type="molecule type" value="Genomic_DNA"/>
</dbReference>
<feature type="domain" description="Heterokaryon incompatibility" evidence="1">
    <location>
        <begin position="52"/>
        <end position="103"/>
    </location>
</feature>
<evidence type="ECO:0000313" key="2">
    <source>
        <dbReference type="EMBL" id="PMD63988.1"/>
    </source>
</evidence>
<dbReference type="STRING" id="1095630.A0A2J6TLX8"/>
<gene>
    <name evidence="2" type="ORF">K444DRAFT_609308</name>
</gene>
<protein>
    <recommendedName>
        <fullName evidence="1">Heterokaryon incompatibility domain-containing protein</fullName>
    </recommendedName>
</protein>
<dbReference type="Pfam" id="PF06985">
    <property type="entry name" value="HET"/>
    <property type="match status" value="1"/>
</dbReference>
<name>A0A2J6TLX8_9HELO</name>
<dbReference type="GeneID" id="36587630"/>
<sequence>MAAEEVERRKRYQHQPLKHQSSIRLARLLPGTFNTPVSIQLIEVSLENPPPYKALSYVWGSPVGNIPVSCHGQEHLITENCVTALRRIRSKVRKCILWIDSICS</sequence>
<evidence type="ECO:0000313" key="3">
    <source>
        <dbReference type="Proteomes" id="UP000235371"/>
    </source>
</evidence>
<proteinExistence type="predicted"/>
<dbReference type="InterPro" id="IPR010730">
    <property type="entry name" value="HET"/>
</dbReference>
<evidence type="ECO:0000259" key="1">
    <source>
        <dbReference type="Pfam" id="PF06985"/>
    </source>
</evidence>
<dbReference type="PANTHER" id="PTHR24148">
    <property type="entry name" value="ANKYRIN REPEAT DOMAIN-CONTAINING PROTEIN 39 HOMOLOG-RELATED"/>
    <property type="match status" value="1"/>
</dbReference>
<dbReference type="AlphaFoldDB" id="A0A2J6TLX8"/>
<dbReference type="OrthoDB" id="194358at2759"/>
<dbReference type="InParanoid" id="A0A2J6TLX8"/>
<dbReference type="Proteomes" id="UP000235371">
    <property type="component" value="Unassembled WGS sequence"/>
</dbReference>
<organism evidence="2 3">
    <name type="scientific">Hyaloscypha bicolor E</name>
    <dbReference type="NCBI Taxonomy" id="1095630"/>
    <lineage>
        <taxon>Eukaryota</taxon>
        <taxon>Fungi</taxon>
        <taxon>Dikarya</taxon>
        <taxon>Ascomycota</taxon>
        <taxon>Pezizomycotina</taxon>
        <taxon>Leotiomycetes</taxon>
        <taxon>Helotiales</taxon>
        <taxon>Hyaloscyphaceae</taxon>
        <taxon>Hyaloscypha</taxon>
        <taxon>Hyaloscypha bicolor</taxon>
    </lineage>
</organism>
<dbReference type="RefSeq" id="XP_024740892.1">
    <property type="nucleotide sequence ID" value="XM_024879553.1"/>
</dbReference>
<dbReference type="PANTHER" id="PTHR24148:SF73">
    <property type="entry name" value="HET DOMAIN PROTEIN (AFU_ORTHOLOGUE AFUA_8G01020)"/>
    <property type="match status" value="1"/>
</dbReference>
<keyword evidence="3" id="KW-1185">Reference proteome</keyword>
<dbReference type="InterPro" id="IPR052895">
    <property type="entry name" value="HetReg/Transcr_Mod"/>
</dbReference>
<accession>A0A2J6TLX8</accession>
<reference evidence="2 3" key="1">
    <citation type="submission" date="2016-04" db="EMBL/GenBank/DDBJ databases">
        <title>A degradative enzymes factory behind the ericoid mycorrhizal symbiosis.</title>
        <authorList>
            <consortium name="DOE Joint Genome Institute"/>
            <person name="Martino E."/>
            <person name="Morin E."/>
            <person name="Grelet G."/>
            <person name="Kuo A."/>
            <person name="Kohler A."/>
            <person name="Daghino S."/>
            <person name="Barry K."/>
            <person name="Choi C."/>
            <person name="Cichocki N."/>
            <person name="Clum A."/>
            <person name="Copeland A."/>
            <person name="Hainaut M."/>
            <person name="Haridas S."/>
            <person name="Labutti K."/>
            <person name="Lindquist E."/>
            <person name="Lipzen A."/>
            <person name="Khouja H.-R."/>
            <person name="Murat C."/>
            <person name="Ohm R."/>
            <person name="Olson A."/>
            <person name="Spatafora J."/>
            <person name="Veneault-Fourrey C."/>
            <person name="Henrissat B."/>
            <person name="Grigoriev I."/>
            <person name="Martin F."/>
            <person name="Perotto S."/>
        </authorList>
    </citation>
    <scope>NUCLEOTIDE SEQUENCE [LARGE SCALE GENOMIC DNA]</scope>
    <source>
        <strain evidence="2 3">E</strain>
    </source>
</reference>